<keyword evidence="2" id="KW-0812">Transmembrane</keyword>
<keyword evidence="2" id="KW-0472">Membrane</keyword>
<protein>
    <submittedName>
        <fullName evidence="3">Uncharacterized protein</fullName>
    </submittedName>
</protein>
<comment type="caution">
    <text evidence="3">The sequence shown here is derived from an EMBL/GenBank/DDBJ whole genome shotgun (WGS) entry which is preliminary data.</text>
</comment>
<dbReference type="Proteomes" id="UP000604825">
    <property type="component" value="Unassembled WGS sequence"/>
</dbReference>
<proteinExistence type="predicted"/>
<dbReference type="PANTHER" id="PTHR33115">
    <property type="entry name" value="ARM REPEAT SUPERFAMILY PROTEIN"/>
    <property type="match status" value="1"/>
</dbReference>
<name>A0A811Q1S3_9POAL</name>
<reference evidence="3" key="1">
    <citation type="submission" date="2020-10" db="EMBL/GenBank/DDBJ databases">
        <authorList>
            <person name="Han B."/>
            <person name="Lu T."/>
            <person name="Zhao Q."/>
            <person name="Huang X."/>
            <person name="Zhao Y."/>
        </authorList>
    </citation>
    <scope>NUCLEOTIDE SEQUENCE</scope>
</reference>
<organism evidence="3 4">
    <name type="scientific">Miscanthus lutarioriparius</name>
    <dbReference type="NCBI Taxonomy" id="422564"/>
    <lineage>
        <taxon>Eukaryota</taxon>
        <taxon>Viridiplantae</taxon>
        <taxon>Streptophyta</taxon>
        <taxon>Embryophyta</taxon>
        <taxon>Tracheophyta</taxon>
        <taxon>Spermatophyta</taxon>
        <taxon>Magnoliopsida</taxon>
        <taxon>Liliopsida</taxon>
        <taxon>Poales</taxon>
        <taxon>Poaceae</taxon>
        <taxon>PACMAD clade</taxon>
        <taxon>Panicoideae</taxon>
        <taxon>Andropogonodae</taxon>
        <taxon>Andropogoneae</taxon>
        <taxon>Saccharinae</taxon>
        <taxon>Miscanthus</taxon>
    </lineage>
</organism>
<dbReference type="PANTHER" id="PTHR33115:SF25">
    <property type="entry name" value="CONDENSIN COMPLEX SUBUNIT 1 C-TERMINAL DOMAIN-CONTAINING PROTEIN"/>
    <property type="match status" value="1"/>
</dbReference>
<gene>
    <name evidence="3" type="ORF">NCGR_LOCUS37959</name>
</gene>
<dbReference type="EMBL" id="CAJGYO010000009">
    <property type="protein sequence ID" value="CAD6254355.1"/>
    <property type="molecule type" value="Genomic_DNA"/>
</dbReference>
<keyword evidence="2" id="KW-1133">Transmembrane helix</keyword>
<dbReference type="SUPFAM" id="SSF48371">
    <property type="entry name" value="ARM repeat"/>
    <property type="match status" value="1"/>
</dbReference>
<dbReference type="OrthoDB" id="689499at2759"/>
<dbReference type="InterPro" id="IPR016024">
    <property type="entry name" value="ARM-type_fold"/>
</dbReference>
<evidence type="ECO:0000313" key="4">
    <source>
        <dbReference type="Proteomes" id="UP000604825"/>
    </source>
</evidence>
<evidence type="ECO:0000313" key="3">
    <source>
        <dbReference type="EMBL" id="CAD6254355.1"/>
    </source>
</evidence>
<keyword evidence="4" id="KW-1185">Reference proteome</keyword>
<feature type="compositionally biased region" description="Polar residues" evidence="1">
    <location>
        <begin position="480"/>
        <end position="515"/>
    </location>
</feature>
<evidence type="ECO:0000256" key="2">
    <source>
        <dbReference type="SAM" id="Phobius"/>
    </source>
</evidence>
<evidence type="ECO:0000256" key="1">
    <source>
        <dbReference type="SAM" id="MobiDB-lite"/>
    </source>
</evidence>
<feature type="transmembrane region" description="Helical" evidence="2">
    <location>
        <begin position="6"/>
        <end position="23"/>
    </location>
</feature>
<feature type="region of interest" description="Disordered" evidence="1">
    <location>
        <begin position="474"/>
        <end position="515"/>
    </location>
</feature>
<sequence>MATAARVASVAFVGLAVLPFLVMCYVPAFLYVYGGPVACIALAIWRTVQRDYGGGGDDKANLAPALDMFYSLVLLQGGLLLVWLYHESWWVDHLITLRQHYKLPETGWCRLALVEFLCDTRARCWRHLSSIRGRKLVDYAVSLLDSGSWDDNLSGARLLDEFIRQGYDVRSLLLPSRPKIQKLIDSLGWRDGRRPEVAEMRKLAARIVAHLAGDLHLAQFPGAIRCISYLLEDEATLAYSDQQGLTHRPQRRLASEKQAMILRLERREQEREAHHQKKLIKRQQRDGVRLQQQQQRGGGGGACNELILQGLAILERLASDRHNCGEICSSPGLLPRITAPLFSGTDWVHDIHGTDWVHVVNATFKSTEAGKEAHQELKMRAMHIFLTADGDLRATAGRTLVLTKYGDENSLDLVRILDDDNIEYRMIAAEILENMCVHCDKQRVKEILLPKVLSNIMSSQRENTQSQNSILRIPAPGQDIENQNISTQRVNTQVQGTPSSRDQNKSSDQGNEGQTATKALQEKLLSLTLVMYAKLENADFSIALQNNGSAFVAKLKSMVEENCQATVGSLNIVKLCGQIAVSMMQRNQYTEYFKNQEFVKSLSEARKIMSNLESCVLFAGRDHGLRNMARPLLLDLEKEAEKVVG</sequence>
<dbReference type="Gene3D" id="1.25.10.10">
    <property type="entry name" value="Leucine-rich Repeat Variant"/>
    <property type="match status" value="1"/>
</dbReference>
<dbReference type="AlphaFoldDB" id="A0A811Q1S3"/>
<accession>A0A811Q1S3</accession>
<dbReference type="InterPro" id="IPR011989">
    <property type="entry name" value="ARM-like"/>
</dbReference>